<keyword evidence="2" id="KW-1185">Reference proteome</keyword>
<dbReference type="Proteomes" id="UP000077428">
    <property type="component" value="Unassembled WGS sequence"/>
</dbReference>
<name>A0A166C2W3_METOA</name>
<dbReference type="RefSeq" id="WP_197017442.1">
    <property type="nucleotide sequence ID" value="NZ_CABMAB010000035.1"/>
</dbReference>
<organism evidence="1 2">
    <name type="scientific">Methanobrevibacter oralis</name>
    <dbReference type="NCBI Taxonomy" id="66851"/>
    <lineage>
        <taxon>Archaea</taxon>
        <taxon>Methanobacteriati</taxon>
        <taxon>Methanobacteriota</taxon>
        <taxon>Methanomada group</taxon>
        <taxon>Methanobacteria</taxon>
        <taxon>Methanobacteriales</taxon>
        <taxon>Methanobacteriaceae</taxon>
        <taxon>Methanobrevibacter</taxon>
    </lineage>
</organism>
<reference evidence="2" key="1">
    <citation type="journal article" date="2016" name="Genome Announc.">
        <title>Draft Genome Sequences of Methanobrevibacter curvatus DSM11111, Methanobrevibacter cuticularis DSM11139, Methanobrevibacter filiformis DSM11501, and Methanobrevibacter oralis DSM7256.</title>
        <authorList>
            <person name="Poehlein A."/>
            <person name="Seedorf H."/>
        </authorList>
    </citation>
    <scope>NUCLEOTIDE SEQUENCE [LARGE SCALE GENOMIC DNA]</scope>
    <source>
        <strain evidence="2">DSM 7256 / JCM 30027 / ZR</strain>
    </source>
</reference>
<gene>
    <name evidence="1" type="ORF">MBORA_01510</name>
</gene>
<sequence length="55" mass="6586">MKIDNINDFERLERPRVQEIPGFYGKKLIDGVVIKKLPMFSDESINSYWYAFFIL</sequence>
<evidence type="ECO:0000313" key="1">
    <source>
        <dbReference type="EMBL" id="KZX14073.1"/>
    </source>
</evidence>
<dbReference type="EMBL" id="LWMU01000033">
    <property type="protein sequence ID" value="KZX14073.1"/>
    <property type="molecule type" value="Genomic_DNA"/>
</dbReference>
<accession>A0A166C2W3</accession>
<evidence type="ECO:0000313" key="2">
    <source>
        <dbReference type="Proteomes" id="UP000077428"/>
    </source>
</evidence>
<proteinExistence type="predicted"/>
<dbReference type="STRING" id="66851.MBORA_01510"/>
<comment type="caution">
    <text evidence="1">The sequence shown here is derived from an EMBL/GenBank/DDBJ whole genome shotgun (WGS) entry which is preliminary data.</text>
</comment>
<protein>
    <submittedName>
        <fullName evidence="1">Uncharacterized protein</fullName>
    </submittedName>
</protein>
<dbReference type="AlphaFoldDB" id="A0A166C2W3"/>
<dbReference type="OrthoDB" id="49399at2157"/>